<evidence type="ECO:0000313" key="2">
    <source>
        <dbReference type="EMBL" id="CAE6445616.1"/>
    </source>
</evidence>
<reference evidence="2" key="1">
    <citation type="submission" date="2021-01" db="EMBL/GenBank/DDBJ databases">
        <authorList>
            <person name="Kaushik A."/>
        </authorList>
    </citation>
    <scope>NUCLEOTIDE SEQUENCE</scope>
    <source>
        <strain evidence="2">AG4-R118</strain>
    </source>
</reference>
<evidence type="ECO:0000313" key="3">
    <source>
        <dbReference type="Proteomes" id="UP000663888"/>
    </source>
</evidence>
<feature type="compositionally biased region" description="Basic residues" evidence="1">
    <location>
        <begin position="9"/>
        <end position="22"/>
    </location>
</feature>
<sequence>MEAQTSSSRFRRFVNRVLSKGRTRTERAEKPAAKAPLPEQRYIRLFGRKLDKEFSGDVSGSSSADTLSDDWEMIEDTHPRRLGSRPNSSKTKLSSNHRSQGIRRTEYYSLSNSSLARRESDKESRIGRVRMPS</sequence>
<evidence type="ECO:0000256" key="1">
    <source>
        <dbReference type="SAM" id="MobiDB-lite"/>
    </source>
</evidence>
<feature type="compositionally biased region" description="Basic and acidic residues" evidence="1">
    <location>
        <begin position="116"/>
        <end position="126"/>
    </location>
</feature>
<feature type="compositionally biased region" description="Basic and acidic residues" evidence="1">
    <location>
        <begin position="23"/>
        <end position="32"/>
    </location>
</feature>
<accession>A0A8H3GBK5</accession>
<name>A0A8H3GBK5_9AGAM</name>
<comment type="caution">
    <text evidence="2">The sequence shown here is derived from an EMBL/GenBank/DDBJ whole genome shotgun (WGS) entry which is preliminary data.</text>
</comment>
<proteinExistence type="predicted"/>
<dbReference type="AlphaFoldDB" id="A0A8H3GBK5"/>
<dbReference type="EMBL" id="CAJMWX010001030">
    <property type="protein sequence ID" value="CAE6445616.1"/>
    <property type="molecule type" value="Genomic_DNA"/>
</dbReference>
<gene>
    <name evidence="2" type="ORF">RDB_LOCUS58253</name>
</gene>
<feature type="compositionally biased region" description="Polar residues" evidence="1">
    <location>
        <begin position="85"/>
        <end position="99"/>
    </location>
</feature>
<organism evidence="2 3">
    <name type="scientific">Rhizoctonia solani</name>
    <dbReference type="NCBI Taxonomy" id="456999"/>
    <lineage>
        <taxon>Eukaryota</taxon>
        <taxon>Fungi</taxon>
        <taxon>Dikarya</taxon>
        <taxon>Basidiomycota</taxon>
        <taxon>Agaricomycotina</taxon>
        <taxon>Agaricomycetes</taxon>
        <taxon>Cantharellales</taxon>
        <taxon>Ceratobasidiaceae</taxon>
        <taxon>Rhizoctonia</taxon>
    </lineage>
</organism>
<feature type="region of interest" description="Disordered" evidence="1">
    <location>
        <begin position="1"/>
        <end position="37"/>
    </location>
</feature>
<protein>
    <submittedName>
        <fullName evidence="2">Uncharacterized protein</fullName>
    </submittedName>
</protein>
<feature type="region of interest" description="Disordered" evidence="1">
    <location>
        <begin position="53"/>
        <end position="133"/>
    </location>
</feature>
<dbReference type="Proteomes" id="UP000663888">
    <property type="component" value="Unassembled WGS sequence"/>
</dbReference>